<feature type="transmembrane region" description="Helical" evidence="1">
    <location>
        <begin position="111"/>
        <end position="133"/>
    </location>
</feature>
<proteinExistence type="predicted"/>
<keyword evidence="1" id="KW-0812">Transmembrane</keyword>
<dbReference type="OrthoDB" id="1097929at2"/>
<comment type="caution">
    <text evidence="2">The sequence shown here is derived from an EMBL/GenBank/DDBJ whole genome shotgun (WGS) entry which is preliminary data.</text>
</comment>
<keyword evidence="1" id="KW-0472">Membrane</keyword>
<keyword evidence="1" id="KW-1133">Transmembrane helix</keyword>
<dbReference type="RefSeq" id="WP_038284890.1">
    <property type="nucleotide sequence ID" value="NZ_JPME01000044.1"/>
</dbReference>
<evidence type="ECO:0000313" key="2">
    <source>
        <dbReference type="EMBL" id="KEZ86516.1"/>
    </source>
</evidence>
<dbReference type="EMBL" id="JPME01000044">
    <property type="protein sequence ID" value="KEZ86516.1"/>
    <property type="molecule type" value="Genomic_DNA"/>
</dbReference>
<keyword evidence="3" id="KW-1185">Reference proteome</keyword>
<protein>
    <submittedName>
        <fullName evidence="2">Membrane protein</fullName>
    </submittedName>
</protein>
<dbReference type="Proteomes" id="UP000028525">
    <property type="component" value="Unassembled WGS sequence"/>
</dbReference>
<evidence type="ECO:0000256" key="1">
    <source>
        <dbReference type="SAM" id="Phobius"/>
    </source>
</evidence>
<feature type="transmembrane region" description="Helical" evidence="1">
    <location>
        <begin position="12"/>
        <end position="34"/>
    </location>
</feature>
<evidence type="ECO:0000313" key="3">
    <source>
        <dbReference type="Proteomes" id="UP000028525"/>
    </source>
</evidence>
<name>A0A084JC32_9FIRM</name>
<organism evidence="2 3">
    <name type="scientific">Lacrimispora celerecrescens</name>
    <dbReference type="NCBI Taxonomy" id="29354"/>
    <lineage>
        <taxon>Bacteria</taxon>
        <taxon>Bacillati</taxon>
        <taxon>Bacillota</taxon>
        <taxon>Clostridia</taxon>
        <taxon>Lachnospirales</taxon>
        <taxon>Lachnospiraceae</taxon>
        <taxon>Lacrimispora</taxon>
    </lineage>
</organism>
<feature type="transmembrane region" description="Helical" evidence="1">
    <location>
        <begin position="40"/>
        <end position="59"/>
    </location>
</feature>
<reference evidence="2 3" key="1">
    <citation type="submission" date="2014-07" db="EMBL/GenBank/DDBJ databases">
        <title>Draft genome of Clostridium celerecrescens 152B isolated from sediments associated with methane hydrate from Krishna Godavari basin.</title>
        <authorList>
            <person name="Honkalas V.S."/>
            <person name="Dabir A.P."/>
            <person name="Arora P."/>
            <person name="Dhakephalkar P.K."/>
        </authorList>
    </citation>
    <scope>NUCLEOTIDE SEQUENCE [LARGE SCALE GENOMIC DNA]</scope>
    <source>
        <strain evidence="2 3">152B</strain>
    </source>
</reference>
<dbReference type="AlphaFoldDB" id="A0A084JC32"/>
<sequence length="141" mass="16588">MKPFIVKKQCLLLIAGCVWMFAGFMVMKTGYPLLQKSTSLGLILLGASIIFLFFYLKIFSKLVRRHEIRIRGYEEDKVAFWKFFDRKQYVIIAIMMSGGILIRYYHLVPNWFIAFFYSGLGFALFSCGTRFVARYIKFERA</sequence>
<dbReference type="STRING" id="29354.IO98_22955"/>
<gene>
    <name evidence="2" type="ORF">IO98_22955</name>
</gene>
<feature type="transmembrane region" description="Helical" evidence="1">
    <location>
        <begin position="89"/>
        <end position="105"/>
    </location>
</feature>
<accession>A0A084JC32</accession>